<dbReference type="Pfam" id="PF22022">
    <property type="entry name" value="Phage_int_M"/>
    <property type="match status" value="1"/>
</dbReference>
<dbReference type="AlphaFoldDB" id="A0A7H1JBP2"/>
<dbReference type="GO" id="GO:0006310">
    <property type="term" value="P:DNA recombination"/>
    <property type="evidence" value="ECO:0007669"/>
    <property type="project" value="UniProtKB-KW"/>
</dbReference>
<dbReference type="Proteomes" id="UP000516370">
    <property type="component" value="Chromosome"/>
</dbReference>
<dbReference type="InterPro" id="IPR025166">
    <property type="entry name" value="Integrase_DNA_bind_dom"/>
</dbReference>
<comment type="similarity">
    <text evidence="1">Belongs to the 'phage' integrase family.</text>
</comment>
<keyword evidence="4" id="KW-0233">DNA recombination</keyword>
<dbReference type="Gene3D" id="1.10.150.130">
    <property type="match status" value="1"/>
</dbReference>
<dbReference type="InterPro" id="IPR013762">
    <property type="entry name" value="Integrase-like_cat_sf"/>
</dbReference>
<dbReference type="RefSeq" id="WP_111608238.1">
    <property type="nucleotide sequence ID" value="NZ_BMLJ01000006.1"/>
</dbReference>
<dbReference type="PANTHER" id="PTHR30629:SF2">
    <property type="entry name" value="PROPHAGE INTEGRASE INTS-RELATED"/>
    <property type="match status" value="1"/>
</dbReference>
<protein>
    <submittedName>
        <fullName evidence="8">Site-specific integrase</fullName>
    </submittedName>
</protein>
<dbReference type="Pfam" id="PF00589">
    <property type="entry name" value="Phage_integrase"/>
    <property type="match status" value="1"/>
</dbReference>
<keyword evidence="2" id="KW-0229">DNA integration</keyword>
<feature type="domain" description="Core-binding (CB)" evidence="7">
    <location>
        <begin position="113"/>
        <end position="194"/>
    </location>
</feature>
<dbReference type="InterPro" id="IPR010998">
    <property type="entry name" value="Integrase_recombinase_N"/>
</dbReference>
<name>A0A7H1JBP2_9GAMM</name>
<dbReference type="SUPFAM" id="SSF56349">
    <property type="entry name" value="DNA breaking-rejoining enzymes"/>
    <property type="match status" value="1"/>
</dbReference>
<gene>
    <name evidence="8" type="ORF">IBG28_10115</name>
</gene>
<dbReference type="KEGG" id="mard:IBG28_10115"/>
<reference evidence="8 9" key="1">
    <citation type="submission" date="2020-09" db="EMBL/GenBank/DDBJ databases">
        <title>Complete genome sequence of an Arctic sea ice bacterium Marinomonas arctica BSI20414.</title>
        <authorList>
            <person name="Liao L."/>
            <person name="Chen B."/>
        </authorList>
    </citation>
    <scope>NUCLEOTIDE SEQUENCE [LARGE SCALE GENOMIC DNA]</scope>
    <source>
        <strain evidence="8 9">BSI20414</strain>
    </source>
</reference>
<dbReference type="Pfam" id="PF13356">
    <property type="entry name" value="Arm-DNA-bind_3"/>
    <property type="match status" value="1"/>
</dbReference>
<accession>A0A7H1JBP2</accession>
<evidence type="ECO:0000256" key="5">
    <source>
        <dbReference type="PROSITE-ProRule" id="PRU01248"/>
    </source>
</evidence>
<dbReference type="InterPro" id="IPR053876">
    <property type="entry name" value="Phage_int_M"/>
</dbReference>
<dbReference type="InterPro" id="IPR050808">
    <property type="entry name" value="Phage_Integrase"/>
</dbReference>
<dbReference type="InterPro" id="IPR038488">
    <property type="entry name" value="Integrase_DNA-bd_sf"/>
</dbReference>
<evidence type="ECO:0000256" key="4">
    <source>
        <dbReference type="ARBA" id="ARBA00023172"/>
    </source>
</evidence>
<dbReference type="PROSITE" id="PS51900">
    <property type="entry name" value="CB"/>
    <property type="match status" value="1"/>
</dbReference>
<evidence type="ECO:0000256" key="2">
    <source>
        <dbReference type="ARBA" id="ARBA00022908"/>
    </source>
</evidence>
<evidence type="ECO:0000256" key="1">
    <source>
        <dbReference type="ARBA" id="ARBA00008857"/>
    </source>
</evidence>
<evidence type="ECO:0000313" key="8">
    <source>
        <dbReference type="EMBL" id="QNT07908.1"/>
    </source>
</evidence>
<evidence type="ECO:0000259" key="7">
    <source>
        <dbReference type="PROSITE" id="PS51900"/>
    </source>
</evidence>
<evidence type="ECO:0000256" key="3">
    <source>
        <dbReference type="ARBA" id="ARBA00023125"/>
    </source>
</evidence>
<dbReference type="Gene3D" id="3.30.160.390">
    <property type="entry name" value="Integrase, DNA-binding domain"/>
    <property type="match status" value="1"/>
</dbReference>
<evidence type="ECO:0000313" key="9">
    <source>
        <dbReference type="Proteomes" id="UP000516370"/>
    </source>
</evidence>
<dbReference type="InterPro" id="IPR011010">
    <property type="entry name" value="DNA_brk_join_enz"/>
</dbReference>
<dbReference type="PANTHER" id="PTHR30629">
    <property type="entry name" value="PROPHAGE INTEGRASE"/>
    <property type="match status" value="1"/>
</dbReference>
<sequence>MPKIVKELTALAVSKINKDGRHAVGGVSGLSLKVAGNSRSWVLNMLMGTRIDKAGKEVPNRLFLGLGSYPEVPLAEARDKARELRSEIKAGINPLEAKQERKEEAIRQQARNKTFSECAQSVLSIKEKELKNIKHIAQWRSSLEQYAYPVIGHLPVNQINKTHILEVLQPIWLEKNETASRLRGRIETILDYAKAKELFDGDNPAGWKGMLKPLLPEPSKIQNRKHHAALPYADIANFMKELSKRPGLAARALEFSILTVARSGEVRGATWDEIDFENKIWIVPAERMKARKEHRVPLSTGAIKILQELPRVAGGNLVFPGQQGKQMSDMTLTAVLKRMDRKDLTQHGFRSTFRDWAGETTSFPREVIEHALAHKLKDQAEAAYQRGDLLQKRKLLMEEWYRESIPIFQNSLSSKN</sequence>
<dbReference type="GO" id="GO:0015074">
    <property type="term" value="P:DNA integration"/>
    <property type="evidence" value="ECO:0007669"/>
    <property type="project" value="UniProtKB-KW"/>
</dbReference>
<evidence type="ECO:0000259" key="6">
    <source>
        <dbReference type="PROSITE" id="PS51898"/>
    </source>
</evidence>
<dbReference type="OrthoDB" id="9795573at2"/>
<dbReference type="CDD" id="cd00801">
    <property type="entry name" value="INT_P4_C"/>
    <property type="match status" value="1"/>
</dbReference>
<dbReference type="PROSITE" id="PS51898">
    <property type="entry name" value="TYR_RECOMBINASE"/>
    <property type="match status" value="1"/>
</dbReference>
<keyword evidence="3 5" id="KW-0238">DNA-binding</keyword>
<dbReference type="InterPro" id="IPR044068">
    <property type="entry name" value="CB"/>
</dbReference>
<organism evidence="8 9">
    <name type="scientific">Marinomonas arctica</name>
    <dbReference type="NCBI Taxonomy" id="383750"/>
    <lineage>
        <taxon>Bacteria</taxon>
        <taxon>Pseudomonadati</taxon>
        <taxon>Pseudomonadota</taxon>
        <taxon>Gammaproteobacteria</taxon>
        <taxon>Oceanospirillales</taxon>
        <taxon>Oceanospirillaceae</taxon>
        <taxon>Marinomonas</taxon>
    </lineage>
</organism>
<dbReference type="InterPro" id="IPR002104">
    <property type="entry name" value="Integrase_catalytic"/>
</dbReference>
<dbReference type="GO" id="GO:0003677">
    <property type="term" value="F:DNA binding"/>
    <property type="evidence" value="ECO:0007669"/>
    <property type="project" value="UniProtKB-UniRule"/>
</dbReference>
<proteinExistence type="inferred from homology"/>
<feature type="domain" description="Tyr recombinase" evidence="6">
    <location>
        <begin position="225"/>
        <end position="397"/>
    </location>
</feature>
<keyword evidence="9" id="KW-1185">Reference proteome</keyword>
<dbReference type="EMBL" id="CP061081">
    <property type="protein sequence ID" value="QNT07908.1"/>
    <property type="molecule type" value="Genomic_DNA"/>
</dbReference>
<dbReference type="Gene3D" id="1.10.443.10">
    <property type="entry name" value="Intergrase catalytic core"/>
    <property type="match status" value="1"/>
</dbReference>